<protein>
    <submittedName>
        <fullName evidence="3">Uncharacterized protein</fullName>
    </submittedName>
</protein>
<reference evidence="3 4" key="1">
    <citation type="submission" date="2016-11" db="EMBL/GenBank/DDBJ databases">
        <title>Complete genome sequence of Streptomyces niveus SCSIO 3406.</title>
        <authorList>
            <person name="Zhu Q."/>
            <person name="Cheng W."/>
            <person name="Song Y."/>
            <person name="Li Q."/>
            <person name="Ju J."/>
        </authorList>
    </citation>
    <scope>NUCLEOTIDE SEQUENCE [LARGE SCALE GENOMIC DNA]</scope>
    <source>
        <strain evidence="3 4">SCSIO 3406</strain>
    </source>
</reference>
<feature type="compositionally biased region" description="Low complexity" evidence="1">
    <location>
        <begin position="73"/>
        <end position="91"/>
    </location>
</feature>
<accession>A0A1U9QW93</accession>
<dbReference type="RefSeq" id="WP_078077118.1">
    <property type="nucleotide sequence ID" value="NZ_CP018047.1"/>
</dbReference>
<keyword evidence="2" id="KW-0472">Membrane</keyword>
<dbReference type="Proteomes" id="UP000189677">
    <property type="component" value="Chromosome"/>
</dbReference>
<keyword evidence="4" id="KW-1185">Reference proteome</keyword>
<evidence type="ECO:0000256" key="2">
    <source>
        <dbReference type="SAM" id="Phobius"/>
    </source>
</evidence>
<dbReference type="AlphaFoldDB" id="A0A1U9QW93"/>
<feature type="transmembrane region" description="Helical" evidence="2">
    <location>
        <begin position="9"/>
        <end position="26"/>
    </location>
</feature>
<keyword evidence="2" id="KW-1133">Transmembrane helix</keyword>
<proteinExistence type="predicted"/>
<sequence>MPRPTAAQLAYGSATVVLATLSMLLLSGVTSVVGIAVIALVALCLGVLVSVKAAEPRRSTAAHPVSAGRTDHATTSVSSSSGRAAGSPSAAETRIPASLRR</sequence>
<evidence type="ECO:0000313" key="4">
    <source>
        <dbReference type="Proteomes" id="UP000189677"/>
    </source>
</evidence>
<keyword evidence="2" id="KW-0812">Transmembrane</keyword>
<feature type="transmembrane region" description="Helical" evidence="2">
    <location>
        <begin position="32"/>
        <end position="51"/>
    </location>
</feature>
<gene>
    <name evidence="3" type="ORF">BBN63_22195</name>
</gene>
<name>A0A1U9QW93_STRNV</name>
<dbReference type="KEGG" id="snw:BBN63_22195"/>
<organism evidence="3 4">
    <name type="scientific">Streptomyces niveus</name>
    <name type="common">Streptomyces spheroides</name>
    <dbReference type="NCBI Taxonomy" id="193462"/>
    <lineage>
        <taxon>Bacteria</taxon>
        <taxon>Bacillati</taxon>
        <taxon>Actinomycetota</taxon>
        <taxon>Actinomycetes</taxon>
        <taxon>Kitasatosporales</taxon>
        <taxon>Streptomycetaceae</taxon>
        <taxon>Streptomyces</taxon>
    </lineage>
</organism>
<evidence type="ECO:0000256" key="1">
    <source>
        <dbReference type="SAM" id="MobiDB-lite"/>
    </source>
</evidence>
<dbReference type="EMBL" id="CP018047">
    <property type="protein sequence ID" value="AQU68516.1"/>
    <property type="molecule type" value="Genomic_DNA"/>
</dbReference>
<evidence type="ECO:0000313" key="3">
    <source>
        <dbReference type="EMBL" id="AQU68516.1"/>
    </source>
</evidence>
<feature type="region of interest" description="Disordered" evidence="1">
    <location>
        <begin position="55"/>
        <end position="101"/>
    </location>
</feature>
<dbReference type="OrthoDB" id="4338296at2"/>